<reference evidence="1 2" key="1">
    <citation type="submission" date="2014-10" db="EMBL/GenBank/DDBJ databases">
        <title>Genome sequence of Erwinia typographi M043b.</title>
        <authorList>
            <person name="Chan K.-G."/>
            <person name="Tan W.-S."/>
        </authorList>
    </citation>
    <scope>NUCLEOTIDE SEQUENCE [LARGE SCALE GENOMIC DNA]</scope>
    <source>
        <strain evidence="1 2">M043b</strain>
    </source>
</reference>
<dbReference type="NCBIfam" id="NF007788">
    <property type="entry name" value="PRK10481.1"/>
    <property type="match status" value="1"/>
</dbReference>
<evidence type="ECO:0008006" key="3">
    <source>
        <dbReference type="Google" id="ProtNLM"/>
    </source>
</evidence>
<dbReference type="EMBL" id="JRUQ01000089">
    <property type="protein sequence ID" value="KGT86761.1"/>
    <property type="molecule type" value="Genomic_DNA"/>
</dbReference>
<dbReference type="STRING" id="371042.NG99_24790"/>
<dbReference type="Pfam" id="PF07302">
    <property type="entry name" value="AroM"/>
    <property type="match status" value="1"/>
</dbReference>
<proteinExistence type="predicted"/>
<gene>
    <name evidence="1" type="ORF">NG99_24790</name>
</gene>
<dbReference type="InterPro" id="IPR010843">
    <property type="entry name" value="Uncharacterised_AroM"/>
</dbReference>
<organism evidence="1 2">
    <name type="scientific">Erwinia typographi</name>
    <dbReference type="NCBI Taxonomy" id="371042"/>
    <lineage>
        <taxon>Bacteria</taxon>
        <taxon>Pseudomonadati</taxon>
        <taxon>Pseudomonadota</taxon>
        <taxon>Gammaproteobacteria</taxon>
        <taxon>Enterobacterales</taxon>
        <taxon>Erwiniaceae</taxon>
        <taxon>Erwinia</taxon>
    </lineage>
</organism>
<dbReference type="Proteomes" id="UP000030351">
    <property type="component" value="Unassembled WGS sequence"/>
</dbReference>
<dbReference type="eggNOG" id="COG4126">
    <property type="taxonomic scope" value="Bacteria"/>
</dbReference>
<evidence type="ECO:0000313" key="2">
    <source>
        <dbReference type="Proteomes" id="UP000030351"/>
    </source>
</evidence>
<dbReference type="GO" id="GO:0016855">
    <property type="term" value="F:racemase and epimerase activity, acting on amino acids and derivatives"/>
    <property type="evidence" value="ECO:0007669"/>
    <property type="project" value="InterPro"/>
</dbReference>
<sequence>MKHSLAVLTLGSASRSDLFPLLTEHLPEEKIVHIGLLDGLTGDEIAQRYTPQADEKVVMTRLEDGTHLVLSAAKVEEALQKHILALEGQGYETILMLCSGEYKNLFSDSAILLEPYRILPPLVEAITGGHQVGIVVAREEYIAEQAYKWQRLAQKPHFAVASPWQTSDDELIDAALLLQEQGADVVVLDCLGYHQRHRDFLQKLLGIPVLLSNVLIARLAAELLV</sequence>
<keyword evidence="2" id="KW-1185">Reference proteome</keyword>
<protein>
    <recommendedName>
        <fullName evidence="3">AroM protein</fullName>
    </recommendedName>
</protein>
<dbReference type="InterPro" id="IPR001920">
    <property type="entry name" value="Asp/Glu_race"/>
</dbReference>
<dbReference type="Gene3D" id="3.40.50.1860">
    <property type="match status" value="1"/>
</dbReference>
<dbReference type="AlphaFoldDB" id="A0A0A3YN33"/>
<comment type="caution">
    <text evidence="1">The sequence shown here is derived from an EMBL/GenBank/DDBJ whole genome shotgun (WGS) entry which is preliminary data.</text>
</comment>
<name>A0A0A3YN33_9GAMM</name>
<dbReference type="RefSeq" id="WP_034898988.1">
    <property type="nucleotide sequence ID" value="NZ_JRUQ01000089.1"/>
</dbReference>
<dbReference type="OrthoDB" id="9798683at2"/>
<evidence type="ECO:0000313" key="1">
    <source>
        <dbReference type="EMBL" id="KGT86761.1"/>
    </source>
</evidence>
<accession>A0A0A3YN33</accession>